<proteinExistence type="predicted"/>
<dbReference type="OrthoDB" id="3402930at2"/>
<keyword evidence="3" id="KW-1185">Reference proteome</keyword>
<accession>A0A6C7E649</accession>
<dbReference type="Proteomes" id="UP000011863">
    <property type="component" value="Chromosome"/>
</dbReference>
<dbReference type="EMBL" id="AP012057">
    <property type="protein sequence ID" value="BAN00685.1"/>
    <property type="molecule type" value="Genomic_DNA"/>
</dbReference>
<feature type="region of interest" description="Disordered" evidence="1">
    <location>
        <begin position="1"/>
        <end position="24"/>
    </location>
</feature>
<reference evidence="2 3" key="1">
    <citation type="journal article" date="2013" name="Int. J. Syst. Evol. Microbiol.">
        <title>Ilumatobacter nonamiense sp. nov. and Ilumatobacter coccineum sp. nov., isolated from seashore sand.</title>
        <authorList>
            <person name="Matsumoto A."/>
            <person name="Kasai H."/>
            <person name="Matsuo Y."/>
            <person name="Shizuri Y."/>
            <person name="Ichikawa N."/>
            <person name="Fujita N."/>
            <person name="Omura S."/>
            <person name="Takahashi Y."/>
        </authorList>
    </citation>
    <scope>NUCLEOTIDE SEQUENCE [LARGE SCALE GENOMIC DNA]</scope>
    <source>
        <strain evidence="3">NBRC 103263 / KCTC 29153 / YM16-304</strain>
    </source>
</reference>
<name>A0A6C7E649_ILUCY</name>
<dbReference type="RefSeq" id="WP_015439933.1">
    <property type="nucleotide sequence ID" value="NC_020520.1"/>
</dbReference>
<sequence>MTTIRHTNEQNTSDQHCGGNAAGHRRSLRNGARVAVGLGLAATIGFGAQTFAGISGEAPDTSPPPGEPVVPEPADGPALTSGDGDSLVTTSSANYDPTILTKFIHARGFTAMQGDPLDNTDDRVDVGPHGCLSPSAASTGTLTRLYAPVELPDGARIKRVEFYGDDNSADDIVISLHRTTATLGPFLAPTAGLSSATVTSFSTSGVSAGDAVAFMSDDNLDEVTGSYNTGGMVLGTDHNFHTVQVAMDNAALADQLLCGVEIEYQVPLAEDAGEAYFPIEPMRVFDSRIDTYDEFSLLIPNDSKVIDVSDGYDLDGVAIPGLVDAVPADATAITYNIAVAGTTGPNFVSVTAGDATEFNTAVLNFGVGQALSNSATVPVDGSQQIKVWGGDQGGAAHVIIDVTGYYAPGAHPNMGN</sequence>
<organism evidence="2 3">
    <name type="scientific">Ilumatobacter coccineus (strain NBRC 103263 / KCTC 29153 / YM16-304)</name>
    <dbReference type="NCBI Taxonomy" id="1313172"/>
    <lineage>
        <taxon>Bacteria</taxon>
        <taxon>Bacillati</taxon>
        <taxon>Actinomycetota</taxon>
        <taxon>Acidimicrobiia</taxon>
        <taxon>Acidimicrobiales</taxon>
        <taxon>Ilumatobacteraceae</taxon>
        <taxon>Ilumatobacter</taxon>
    </lineage>
</organism>
<evidence type="ECO:0000313" key="2">
    <source>
        <dbReference type="EMBL" id="BAN00685.1"/>
    </source>
</evidence>
<feature type="compositionally biased region" description="Polar residues" evidence="1">
    <location>
        <begin position="1"/>
        <end position="15"/>
    </location>
</feature>
<evidence type="ECO:0000313" key="3">
    <source>
        <dbReference type="Proteomes" id="UP000011863"/>
    </source>
</evidence>
<dbReference type="KEGG" id="aym:YM304_03710"/>
<protein>
    <submittedName>
        <fullName evidence="2">Uncharacterized protein</fullName>
    </submittedName>
</protein>
<dbReference type="AlphaFoldDB" id="A0A6C7E649"/>
<feature type="region of interest" description="Disordered" evidence="1">
    <location>
        <begin position="54"/>
        <end position="91"/>
    </location>
</feature>
<feature type="compositionally biased region" description="Pro residues" evidence="1">
    <location>
        <begin position="61"/>
        <end position="71"/>
    </location>
</feature>
<evidence type="ECO:0000256" key="1">
    <source>
        <dbReference type="SAM" id="MobiDB-lite"/>
    </source>
</evidence>
<gene>
    <name evidence="2" type="ORF">YM304_03710</name>
</gene>